<evidence type="ECO:0000313" key="2">
    <source>
        <dbReference type="EMBL" id="KNE28160.1"/>
    </source>
</evidence>
<gene>
    <name evidence="2" type="ORF">AFM18_08315</name>
</gene>
<name>A0AAW3I5P6_9BURK</name>
<proteinExistence type="predicted"/>
<organism evidence="2 3">
    <name type="scientific">Achromobacter spanius</name>
    <dbReference type="NCBI Taxonomy" id="217203"/>
    <lineage>
        <taxon>Bacteria</taxon>
        <taxon>Pseudomonadati</taxon>
        <taxon>Pseudomonadota</taxon>
        <taxon>Betaproteobacteria</taxon>
        <taxon>Burkholderiales</taxon>
        <taxon>Alcaligenaceae</taxon>
        <taxon>Achromobacter</taxon>
    </lineage>
</organism>
<evidence type="ECO:0000256" key="1">
    <source>
        <dbReference type="SAM" id="MobiDB-lite"/>
    </source>
</evidence>
<comment type="caution">
    <text evidence="2">The sequence shown here is derived from an EMBL/GenBank/DDBJ whole genome shotgun (WGS) entry which is preliminary data.</text>
</comment>
<dbReference type="AlphaFoldDB" id="A0AAW3I5P6"/>
<sequence>MNLRKHYRMMDEAATGAADGAAAGAGTGQCGDAAAAAATTTPPAQTQNSTQPWHQSIGDADLRQYVESKGFKDAGEAAKALRDLETSHAVPDDVAAYKLPAPEGDDGKFASQAAQWMKEAGIPVAAGQKLAAQWNAFQAEQMKAEQVAQQQAGERAVAELRGEWGQQYDQNVELGRKAMRTFGVPAEVVEKMAGSMGDAQTIRVFQAIGKSMSESTLNPGGEGGSTSPAGDEHAARAARMFPSMHQGK</sequence>
<evidence type="ECO:0008006" key="4">
    <source>
        <dbReference type="Google" id="ProtNLM"/>
    </source>
</evidence>
<feature type="region of interest" description="Disordered" evidence="1">
    <location>
        <begin position="213"/>
        <end position="248"/>
    </location>
</feature>
<accession>A0AAW3I5P6</accession>
<feature type="region of interest" description="Disordered" evidence="1">
    <location>
        <begin position="34"/>
        <end position="54"/>
    </location>
</feature>
<protein>
    <recommendedName>
        <fullName evidence="4">Peptidase</fullName>
    </recommendedName>
</protein>
<dbReference type="Proteomes" id="UP000037511">
    <property type="component" value="Unassembled WGS sequence"/>
</dbReference>
<dbReference type="EMBL" id="LGVG01000008">
    <property type="protein sequence ID" value="KNE28160.1"/>
    <property type="molecule type" value="Genomic_DNA"/>
</dbReference>
<evidence type="ECO:0000313" key="3">
    <source>
        <dbReference type="Proteomes" id="UP000037511"/>
    </source>
</evidence>
<dbReference type="RefSeq" id="WP_050446323.1">
    <property type="nucleotide sequence ID" value="NZ_LGVG01000008.1"/>
</dbReference>
<feature type="compositionally biased region" description="Low complexity" evidence="1">
    <location>
        <begin position="34"/>
        <end position="46"/>
    </location>
</feature>
<reference evidence="2 3" key="1">
    <citation type="submission" date="2015-07" db="EMBL/GenBank/DDBJ databases">
        <title>Draft genome of Achromobacter spanius.</title>
        <authorList>
            <person name="Wang X."/>
        </authorList>
    </citation>
    <scope>NUCLEOTIDE SEQUENCE [LARGE SCALE GENOMIC DNA]</scope>
    <source>
        <strain evidence="2 3">CGMCC9173</strain>
    </source>
</reference>